<evidence type="ECO:0000313" key="3">
    <source>
        <dbReference type="Proteomes" id="UP000504638"/>
    </source>
</evidence>
<dbReference type="PANTHER" id="PTHR36151">
    <property type="entry name" value="BLR2777 PROTEIN"/>
    <property type="match status" value="1"/>
</dbReference>
<name>A0A6G1GGY9_9PEZI</name>
<evidence type="ECO:0000259" key="1">
    <source>
        <dbReference type="Pfam" id="PF09995"/>
    </source>
</evidence>
<dbReference type="Proteomes" id="UP000504638">
    <property type="component" value="Unplaced"/>
</dbReference>
<dbReference type="GeneID" id="54416441"/>
<dbReference type="EMBL" id="ML975149">
    <property type="protein sequence ID" value="KAF1817338.1"/>
    <property type="molecule type" value="Genomic_DNA"/>
</dbReference>
<protein>
    <recommendedName>
        <fullName evidence="1">ER-bound oxygenase mpaB/mpaB'/Rubber oxygenase catalytic domain-containing protein</fullName>
    </recommendedName>
</protein>
<reference evidence="2 4" key="1">
    <citation type="submission" date="2020-01" db="EMBL/GenBank/DDBJ databases">
        <authorList>
            <consortium name="DOE Joint Genome Institute"/>
            <person name="Haridas S."/>
            <person name="Albert R."/>
            <person name="Binder M."/>
            <person name="Bloem J."/>
            <person name="Labutti K."/>
            <person name="Salamov A."/>
            <person name="Andreopoulos B."/>
            <person name="Baker S.E."/>
            <person name="Barry K."/>
            <person name="Bills G."/>
            <person name="Bluhm B.H."/>
            <person name="Cannon C."/>
            <person name="Castanera R."/>
            <person name="Culley D.E."/>
            <person name="Daum C."/>
            <person name="Ezra D."/>
            <person name="Gonzalez J.B."/>
            <person name="Henrissat B."/>
            <person name="Kuo A."/>
            <person name="Liang C."/>
            <person name="Lipzen A."/>
            <person name="Lutzoni F."/>
            <person name="Magnuson J."/>
            <person name="Mondo S."/>
            <person name="Nolan M."/>
            <person name="Ohm R."/>
            <person name="Pangilinan J."/>
            <person name="Park H.-J."/>
            <person name="Ramirez L."/>
            <person name="Alfaro M."/>
            <person name="Sun H."/>
            <person name="Tritt A."/>
            <person name="Yoshinaga Y."/>
            <person name="Zwiers L.-H."/>
            <person name="Turgeon B.G."/>
            <person name="Goodwin S.B."/>
            <person name="Spatafora J.W."/>
            <person name="Crous P.W."/>
            <person name="Grigoriev I.V."/>
        </authorList>
    </citation>
    <scope>NUCLEOTIDE SEQUENCE</scope>
    <source>
        <strain evidence="2 4">CBS 781.70</strain>
    </source>
</reference>
<organism evidence="2">
    <name type="scientific">Eremomyces bilateralis CBS 781.70</name>
    <dbReference type="NCBI Taxonomy" id="1392243"/>
    <lineage>
        <taxon>Eukaryota</taxon>
        <taxon>Fungi</taxon>
        <taxon>Dikarya</taxon>
        <taxon>Ascomycota</taxon>
        <taxon>Pezizomycotina</taxon>
        <taxon>Dothideomycetes</taxon>
        <taxon>Dothideomycetes incertae sedis</taxon>
        <taxon>Eremomycetales</taxon>
        <taxon>Eremomycetaceae</taxon>
        <taxon>Eremomyces</taxon>
    </lineage>
</organism>
<evidence type="ECO:0000313" key="2">
    <source>
        <dbReference type="EMBL" id="KAF1817338.1"/>
    </source>
</evidence>
<reference evidence="4" key="2">
    <citation type="submission" date="2020-04" db="EMBL/GenBank/DDBJ databases">
        <authorList>
            <consortium name="NCBI Genome Project"/>
        </authorList>
    </citation>
    <scope>NUCLEOTIDE SEQUENCE</scope>
    <source>
        <strain evidence="4">CBS 781.70</strain>
    </source>
</reference>
<dbReference type="Pfam" id="PF09995">
    <property type="entry name" value="MPAB_Lcp_cat"/>
    <property type="match status" value="1"/>
</dbReference>
<dbReference type="PANTHER" id="PTHR36151:SF3">
    <property type="entry name" value="ER-BOUND OXYGENASE MPAB_MPAB'_RUBBER OXYGENASE CATALYTIC DOMAIN-CONTAINING PROTEIN"/>
    <property type="match status" value="1"/>
</dbReference>
<proteinExistence type="predicted"/>
<keyword evidence="3" id="KW-1185">Reference proteome</keyword>
<dbReference type="RefSeq" id="XP_033538969.1">
    <property type="nucleotide sequence ID" value="XM_033675871.1"/>
</dbReference>
<dbReference type="AlphaFoldDB" id="A0A6G1GGY9"/>
<feature type="domain" description="ER-bound oxygenase mpaB/mpaB'/Rubber oxygenase catalytic" evidence="1">
    <location>
        <begin position="19"/>
        <end position="239"/>
    </location>
</feature>
<sequence>MKWGGLDPAYQPKEIKKIVREAILLSGGGVAVLLQMAHPSVAAGVNNHSNFAYRPVDRLRTTMTYVYCMTFGTPAEKEAIINLVHKAHTVVKGKDGGRDYSADDPDLQLWVAATLYATAINLYTKIFGSLPEKEHDKIYTQYAILATSLRVPQKLWPANRAAFWRYWDEQIAKAEINDHARAVAQDVLWNKVAPLWVRAPLPLLRVFTTYMLPPTLREEFGFKDTKSRRAFYNLMVGTLKVTYPLTPKFIRTYPKKYYMNDMRKRLTKMGHVI</sequence>
<dbReference type="OrthoDB" id="5131368at2759"/>
<dbReference type="InterPro" id="IPR018713">
    <property type="entry name" value="MPAB/Lcp_cat_dom"/>
</dbReference>
<evidence type="ECO:0000313" key="4">
    <source>
        <dbReference type="RefSeq" id="XP_033538969.1"/>
    </source>
</evidence>
<reference evidence="4" key="3">
    <citation type="submission" date="2025-04" db="UniProtKB">
        <authorList>
            <consortium name="RefSeq"/>
        </authorList>
    </citation>
    <scope>IDENTIFICATION</scope>
    <source>
        <strain evidence="4">CBS 781.70</strain>
    </source>
</reference>
<accession>A0A6G1GGY9</accession>
<dbReference type="GO" id="GO:0016491">
    <property type="term" value="F:oxidoreductase activity"/>
    <property type="evidence" value="ECO:0007669"/>
    <property type="project" value="InterPro"/>
</dbReference>
<gene>
    <name evidence="2 4" type="ORF">P152DRAFT_387156</name>
</gene>